<gene>
    <name evidence="4" type="ORF">GD627_11095</name>
</gene>
<keyword evidence="2" id="KW-0560">Oxidoreductase</keyword>
<accession>A0A5N6MEW6</accession>
<organism evidence="4 5">
    <name type="scientific">Arthrobacter yangruifuii</name>
    <dbReference type="NCBI Taxonomy" id="2606616"/>
    <lineage>
        <taxon>Bacteria</taxon>
        <taxon>Bacillati</taxon>
        <taxon>Actinomycetota</taxon>
        <taxon>Actinomycetes</taxon>
        <taxon>Micrococcales</taxon>
        <taxon>Micrococcaceae</taxon>
        <taxon>Arthrobacter</taxon>
    </lineage>
</organism>
<dbReference type="SUPFAM" id="SSF51735">
    <property type="entry name" value="NAD(P)-binding Rossmann-fold domains"/>
    <property type="match status" value="1"/>
</dbReference>
<dbReference type="InterPro" id="IPR036291">
    <property type="entry name" value="NAD(P)-bd_dom_sf"/>
</dbReference>
<dbReference type="EMBL" id="VTFX01000005">
    <property type="protein sequence ID" value="KAD3514867.1"/>
    <property type="molecule type" value="Genomic_DNA"/>
</dbReference>
<dbReference type="AlphaFoldDB" id="A0A5N6MEW6"/>
<evidence type="ECO:0000256" key="1">
    <source>
        <dbReference type="ARBA" id="ARBA00022857"/>
    </source>
</evidence>
<keyword evidence="1" id="KW-0521">NADP</keyword>
<dbReference type="InterPro" id="IPR013154">
    <property type="entry name" value="ADH-like_N"/>
</dbReference>
<dbReference type="Pfam" id="PF13602">
    <property type="entry name" value="ADH_zinc_N_2"/>
    <property type="match status" value="1"/>
</dbReference>
<dbReference type="PANTHER" id="PTHR48106:SF18">
    <property type="entry name" value="QUINONE OXIDOREDUCTASE PIG3"/>
    <property type="match status" value="1"/>
</dbReference>
<evidence type="ECO:0000313" key="5">
    <source>
        <dbReference type="Proteomes" id="UP000326852"/>
    </source>
</evidence>
<dbReference type="GO" id="GO:0016651">
    <property type="term" value="F:oxidoreductase activity, acting on NAD(P)H"/>
    <property type="evidence" value="ECO:0007669"/>
    <property type="project" value="TreeGrafter"/>
</dbReference>
<comment type="caution">
    <text evidence="4">The sequence shown here is derived from an EMBL/GenBank/DDBJ whole genome shotgun (WGS) entry which is preliminary data.</text>
</comment>
<dbReference type="GO" id="GO:0070402">
    <property type="term" value="F:NADPH binding"/>
    <property type="evidence" value="ECO:0007669"/>
    <property type="project" value="TreeGrafter"/>
</dbReference>
<dbReference type="Gene3D" id="3.40.50.720">
    <property type="entry name" value="NAD(P)-binding Rossmann-like Domain"/>
    <property type="match status" value="1"/>
</dbReference>
<dbReference type="Pfam" id="PF08240">
    <property type="entry name" value="ADH_N"/>
    <property type="match status" value="1"/>
</dbReference>
<evidence type="ECO:0000256" key="2">
    <source>
        <dbReference type="ARBA" id="ARBA00023002"/>
    </source>
</evidence>
<protein>
    <submittedName>
        <fullName evidence="4">Zinc-binding dehydrogenase</fullName>
    </submittedName>
</protein>
<dbReference type="Gene3D" id="3.90.180.10">
    <property type="entry name" value="Medium-chain alcohol dehydrogenases, catalytic domain"/>
    <property type="match status" value="1"/>
</dbReference>
<dbReference type="InterPro" id="IPR020843">
    <property type="entry name" value="ER"/>
</dbReference>
<proteinExistence type="predicted"/>
<name>A0A5N6MEW6_9MICC</name>
<dbReference type="InterPro" id="IPR011032">
    <property type="entry name" value="GroES-like_sf"/>
</dbReference>
<evidence type="ECO:0000313" key="4">
    <source>
        <dbReference type="EMBL" id="KAD3514867.1"/>
    </source>
</evidence>
<feature type="domain" description="Enoyl reductase (ER)" evidence="3">
    <location>
        <begin position="10"/>
        <end position="307"/>
    </location>
</feature>
<dbReference type="SUPFAM" id="SSF50129">
    <property type="entry name" value="GroES-like"/>
    <property type="match status" value="1"/>
</dbReference>
<sequence length="309" mass="32284">MKIVGIRAFGGPEALEVLDVPEPHAGPGQVRLRVRAAAVSPTDTMLRSGLQDMGGQEPPYIPGMDAAGVVDEVGDGAGWRIGDEVMALALPRSVHRGAYAEYLVAPADSIARVPAGIGLEAAATLPMNGLTAVQTLEKLALREGQVLAVTGAAGTLGNYLIQLAKEAGLTVVADAAEKDIHLVSALGADHVVRRGDDVAEQIRELFPDGVDAVADAAVLDEKAAGAVRDGGGFATYRGWNGEPGRGVMVHPIWVREEYHSGAKLDRLRALAEADLVSLRIADVLPAERAADAHRRLEGGGLRGRIVLTF</sequence>
<keyword evidence="5" id="KW-1185">Reference proteome</keyword>
<dbReference type="PANTHER" id="PTHR48106">
    <property type="entry name" value="QUINONE OXIDOREDUCTASE PIG3-RELATED"/>
    <property type="match status" value="1"/>
</dbReference>
<reference evidence="4 5" key="1">
    <citation type="submission" date="2019-08" db="EMBL/GenBank/DDBJ databases">
        <title>Arthrobacter sp. nov., isolated from plateau pika and Tibetan wild ass.</title>
        <authorList>
            <person name="Ge Y."/>
        </authorList>
    </citation>
    <scope>NUCLEOTIDE SEQUENCE [LARGE SCALE GENOMIC DNA]</scope>
    <source>
        <strain evidence="4 5">785</strain>
    </source>
</reference>
<dbReference type="CDD" id="cd05289">
    <property type="entry name" value="MDR_like_2"/>
    <property type="match status" value="1"/>
</dbReference>
<evidence type="ECO:0000259" key="3">
    <source>
        <dbReference type="SMART" id="SM00829"/>
    </source>
</evidence>
<dbReference type="SMART" id="SM00829">
    <property type="entry name" value="PKS_ER"/>
    <property type="match status" value="1"/>
</dbReference>
<dbReference type="RefSeq" id="WP_152272559.1">
    <property type="nucleotide sequence ID" value="NZ_VTFX01000005.1"/>
</dbReference>
<dbReference type="Proteomes" id="UP000326852">
    <property type="component" value="Unassembled WGS sequence"/>
</dbReference>